<keyword evidence="3" id="KW-1185">Reference proteome</keyword>
<feature type="transmembrane region" description="Helical" evidence="1">
    <location>
        <begin position="208"/>
        <end position="230"/>
    </location>
</feature>
<feature type="transmembrane region" description="Helical" evidence="1">
    <location>
        <begin position="100"/>
        <end position="124"/>
    </location>
</feature>
<name>A0A7X6KW09_9CELL</name>
<feature type="transmembrane region" description="Helical" evidence="1">
    <location>
        <begin position="178"/>
        <end position="196"/>
    </location>
</feature>
<evidence type="ECO:0000313" key="2">
    <source>
        <dbReference type="EMBL" id="NKY23145.1"/>
    </source>
</evidence>
<evidence type="ECO:0000256" key="1">
    <source>
        <dbReference type="SAM" id="Phobius"/>
    </source>
</evidence>
<feature type="transmembrane region" description="Helical" evidence="1">
    <location>
        <begin position="21"/>
        <end position="43"/>
    </location>
</feature>
<organism evidence="2 3">
    <name type="scientific">Cellulomonas denverensis</name>
    <dbReference type="NCBI Taxonomy" id="264297"/>
    <lineage>
        <taxon>Bacteria</taxon>
        <taxon>Bacillati</taxon>
        <taxon>Actinomycetota</taxon>
        <taxon>Actinomycetes</taxon>
        <taxon>Micrococcales</taxon>
        <taxon>Cellulomonadaceae</taxon>
        <taxon>Cellulomonas</taxon>
    </lineage>
</organism>
<dbReference type="AlphaFoldDB" id="A0A7X6KW09"/>
<reference evidence="2 3" key="1">
    <citation type="submission" date="2020-04" db="EMBL/GenBank/DDBJ databases">
        <title>MicrobeNet Type strains.</title>
        <authorList>
            <person name="Nicholson A.C."/>
        </authorList>
    </citation>
    <scope>NUCLEOTIDE SEQUENCE [LARGE SCALE GENOMIC DNA]</scope>
    <source>
        <strain evidence="2 3">ATCC BAA-788</strain>
    </source>
</reference>
<dbReference type="RefSeq" id="WP_168630255.1">
    <property type="nucleotide sequence ID" value="NZ_BONL01000001.1"/>
</dbReference>
<feature type="transmembrane region" description="Helical" evidence="1">
    <location>
        <begin position="144"/>
        <end position="166"/>
    </location>
</feature>
<gene>
    <name evidence="2" type="ORF">HGA03_10775</name>
</gene>
<evidence type="ECO:0000313" key="3">
    <source>
        <dbReference type="Proteomes" id="UP000581206"/>
    </source>
</evidence>
<feature type="transmembrane region" description="Helical" evidence="1">
    <location>
        <begin position="63"/>
        <end position="88"/>
    </location>
</feature>
<comment type="caution">
    <text evidence="2">The sequence shown here is derived from an EMBL/GenBank/DDBJ whole genome shotgun (WGS) entry which is preliminary data.</text>
</comment>
<keyword evidence="1" id="KW-0812">Transmembrane</keyword>
<keyword evidence="1" id="KW-0472">Membrane</keyword>
<keyword evidence="1" id="KW-1133">Transmembrane helix</keyword>
<sequence>MNRVLATTRLHLNKREMTFLVPLYITAVVAVISILIMVLLIRAGQTPGTPDWIKGARSNGGMVYSLCGFLTYMGVQSVATTFPFGLTLGATRPHFVLGTVLWWAVTAAYLAAIFTTLLAIELLTDHWFSDMYIFDVYLLGSGSLWRMALTVFLGTLSIFSLGGVFAASWVRFRNRGPVVLGAGLGLLLLVALIVAVPSFREIIDAFQAWWLILAAAVVIGGSATGTWAFLRGSSVR</sequence>
<dbReference type="Proteomes" id="UP000581206">
    <property type="component" value="Unassembled WGS sequence"/>
</dbReference>
<accession>A0A7X6KW09</accession>
<protein>
    <submittedName>
        <fullName evidence="2">Uncharacterized protein</fullName>
    </submittedName>
</protein>
<dbReference type="EMBL" id="JAAXOX010000004">
    <property type="protein sequence ID" value="NKY23145.1"/>
    <property type="molecule type" value="Genomic_DNA"/>
</dbReference>
<proteinExistence type="predicted"/>